<sequence>MPRALRTNASTTARSAAASPACVSIPSTTNTPIRVIASCSPSGTPSAARCHRRIVSTCP</sequence>
<reference evidence="2" key="1">
    <citation type="journal article" date="2019" name="Int. J. Syst. Evol. Microbiol.">
        <title>The Global Catalogue of Microorganisms (GCM) 10K type strain sequencing project: providing services to taxonomists for standard genome sequencing and annotation.</title>
        <authorList>
            <consortium name="The Broad Institute Genomics Platform"/>
            <consortium name="The Broad Institute Genome Sequencing Center for Infectious Disease"/>
            <person name="Wu L."/>
            <person name="Ma J."/>
        </authorList>
    </citation>
    <scope>NUCLEOTIDE SEQUENCE [LARGE SCALE GENOMIC DNA]</scope>
    <source>
        <strain evidence="2">JCM 17695</strain>
    </source>
</reference>
<proteinExistence type="predicted"/>
<evidence type="ECO:0000313" key="2">
    <source>
        <dbReference type="Proteomes" id="UP001596512"/>
    </source>
</evidence>
<organism evidence="1 2">
    <name type="scientific">Actinokineospora soli</name>
    <dbReference type="NCBI Taxonomy" id="1048753"/>
    <lineage>
        <taxon>Bacteria</taxon>
        <taxon>Bacillati</taxon>
        <taxon>Actinomycetota</taxon>
        <taxon>Actinomycetes</taxon>
        <taxon>Pseudonocardiales</taxon>
        <taxon>Pseudonocardiaceae</taxon>
        <taxon>Actinokineospora</taxon>
    </lineage>
</organism>
<protein>
    <submittedName>
        <fullName evidence="1">Uncharacterized protein</fullName>
    </submittedName>
</protein>
<dbReference type="EMBL" id="JBHTEY010000004">
    <property type="protein sequence ID" value="MFC7613983.1"/>
    <property type="molecule type" value="Genomic_DNA"/>
</dbReference>
<accession>A0ABW2TN73</accession>
<evidence type="ECO:0000313" key="1">
    <source>
        <dbReference type="EMBL" id="MFC7613983.1"/>
    </source>
</evidence>
<dbReference type="Proteomes" id="UP001596512">
    <property type="component" value="Unassembled WGS sequence"/>
</dbReference>
<comment type="caution">
    <text evidence="1">The sequence shown here is derived from an EMBL/GenBank/DDBJ whole genome shotgun (WGS) entry which is preliminary data.</text>
</comment>
<keyword evidence="2" id="KW-1185">Reference proteome</keyword>
<name>A0ABW2TN73_9PSEU</name>
<gene>
    <name evidence="1" type="ORF">ACFQV2_10865</name>
</gene>